<evidence type="ECO:0000313" key="4">
    <source>
        <dbReference type="EMBL" id="EFE69891.2"/>
    </source>
</evidence>
<evidence type="ECO:0000313" key="5">
    <source>
        <dbReference type="Proteomes" id="UP000003824"/>
    </source>
</evidence>
<dbReference type="Gene3D" id="3.30.70.1230">
    <property type="entry name" value="Nucleotide cyclase"/>
    <property type="match status" value="1"/>
</dbReference>
<dbReference type="GO" id="GO:0035556">
    <property type="term" value="P:intracellular signal transduction"/>
    <property type="evidence" value="ECO:0007669"/>
    <property type="project" value="InterPro"/>
</dbReference>
<feature type="domain" description="Guanylate cyclase" evidence="3">
    <location>
        <begin position="22"/>
        <end position="143"/>
    </location>
</feature>
<evidence type="ECO:0000256" key="1">
    <source>
        <dbReference type="ARBA" id="ARBA00005381"/>
    </source>
</evidence>
<feature type="region of interest" description="Disordered" evidence="2">
    <location>
        <begin position="384"/>
        <end position="405"/>
    </location>
</feature>
<proteinExistence type="inferred from homology"/>
<dbReference type="RefSeq" id="WP_004988947.1">
    <property type="nucleotide sequence ID" value="NZ_DS999641.1"/>
</dbReference>
<gene>
    <name evidence="4" type="ORF">SSFG_05134</name>
</gene>
<organism evidence="4 5">
    <name type="scientific">Streptomyces viridosporus (strain ATCC 14672 / DSM 40746 / JCM 4963 / KCTC 9882 / NRRL B-12104 / FH 1290)</name>
    <name type="common">Streptomyces ghanaensis</name>
    <dbReference type="NCBI Taxonomy" id="566461"/>
    <lineage>
        <taxon>Bacteria</taxon>
        <taxon>Bacillati</taxon>
        <taxon>Actinomycetota</taxon>
        <taxon>Actinomycetes</taxon>
        <taxon>Kitasatosporales</taxon>
        <taxon>Streptomycetaceae</taxon>
        <taxon>Streptomyces</taxon>
    </lineage>
</organism>
<dbReference type="Pfam" id="PF00211">
    <property type="entry name" value="Guanylate_cyc"/>
    <property type="match status" value="1"/>
</dbReference>
<dbReference type="InterPro" id="IPR029787">
    <property type="entry name" value="Nucleotide_cyclase"/>
</dbReference>
<evidence type="ECO:0000256" key="2">
    <source>
        <dbReference type="SAM" id="MobiDB-lite"/>
    </source>
</evidence>
<dbReference type="InterPro" id="IPR001054">
    <property type="entry name" value="A/G_cyclase"/>
</dbReference>
<dbReference type="GO" id="GO:0006171">
    <property type="term" value="P:cAMP biosynthetic process"/>
    <property type="evidence" value="ECO:0007669"/>
    <property type="project" value="TreeGrafter"/>
</dbReference>
<dbReference type="AlphaFoldDB" id="D6A811"/>
<dbReference type="GO" id="GO:0004016">
    <property type="term" value="F:adenylate cyclase activity"/>
    <property type="evidence" value="ECO:0007669"/>
    <property type="project" value="UniProtKB-ARBA"/>
</dbReference>
<protein>
    <submittedName>
        <fullName evidence="4">Predicted protein</fullName>
    </submittedName>
</protein>
<reference evidence="5" key="1">
    <citation type="submission" date="2008-12" db="EMBL/GenBank/DDBJ databases">
        <title>Annotation of Streptomyces ghanaensis ATCC 14672.</title>
        <authorList>
            <consortium name="The Broad Institute Genome Sequencing Platform"/>
            <consortium name="Broad Institute Microbial Sequencing Center"/>
            <person name="Fischbach M."/>
            <person name="Ward D."/>
            <person name="Young S."/>
            <person name="Kodira C.D."/>
            <person name="Zeng Q."/>
            <person name="Koehrsen M."/>
            <person name="Godfrey P."/>
            <person name="Alvarado L."/>
            <person name="Berlin A.M."/>
            <person name="Borenstein D."/>
            <person name="Chen Z."/>
            <person name="Engels R."/>
            <person name="Freedman E."/>
            <person name="Gellesch M."/>
            <person name="Goldberg J."/>
            <person name="Griggs A."/>
            <person name="Gujja S."/>
            <person name="Heiman D.I."/>
            <person name="Hepburn T.A."/>
            <person name="Howarth C."/>
            <person name="Jen D."/>
            <person name="Larson L."/>
            <person name="Lewis B."/>
            <person name="Mehta T."/>
            <person name="Park D."/>
            <person name="Pearson M."/>
            <person name="Roberts A."/>
            <person name="Saif S."/>
            <person name="Shea T.D."/>
            <person name="Shenoy N."/>
            <person name="Sisk P."/>
            <person name="Stolte C."/>
            <person name="Sykes S.N."/>
            <person name="Walk T."/>
            <person name="White J."/>
            <person name="Yandava C."/>
            <person name="Straight P."/>
            <person name="Clardy J."/>
            <person name="Hung D."/>
            <person name="Kolter R."/>
            <person name="Mekalanos J."/>
            <person name="Walker S."/>
            <person name="Walsh C.T."/>
            <person name="Wieland B.L.C."/>
            <person name="Ilzarbe M."/>
            <person name="Galagan J."/>
            <person name="Nusbaum C."/>
            <person name="Birren B."/>
        </authorList>
    </citation>
    <scope>NUCLEOTIDE SEQUENCE [LARGE SCALE GENOMIC DNA]</scope>
    <source>
        <strain evidence="5">ATCC 14672 / DSM 40746 / JCM 4963 / KCTC 9882 / NRRL B-12104 / FH 1290</strain>
    </source>
</reference>
<dbReference type="InterPro" id="IPR050697">
    <property type="entry name" value="Adenylyl/Guanylyl_Cyclase_3/4"/>
</dbReference>
<dbReference type="PROSITE" id="PS50125">
    <property type="entry name" value="GUANYLATE_CYCLASE_2"/>
    <property type="match status" value="1"/>
</dbReference>
<name>D6A811_STRV1</name>
<dbReference type="EMBL" id="DS999641">
    <property type="protein sequence ID" value="EFE69891.2"/>
    <property type="molecule type" value="Genomic_DNA"/>
</dbReference>
<dbReference type="CDD" id="cd07302">
    <property type="entry name" value="CHD"/>
    <property type="match status" value="1"/>
</dbReference>
<dbReference type="SUPFAM" id="SSF55073">
    <property type="entry name" value="Nucleotide cyclase"/>
    <property type="match status" value="1"/>
</dbReference>
<dbReference type="PANTHER" id="PTHR43081">
    <property type="entry name" value="ADENYLATE CYCLASE, TERMINAL-DIFFERENTIATION SPECIFIC-RELATED"/>
    <property type="match status" value="1"/>
</dbReference>
<dbReference type="PANTHER" id="PTHR43081:SF19">
    <property type="entry name" value="PH-SENSITIVE ADENYLATE CYCLASE RV1264"/>
    <property type="match status" value="1"/>
</dbReference>
<evidence type="ECO:0000259" key="3">
    <source>
        <dbReference type="PROSITE" id="PS50125"/>
    </source>
</evidence>
<accession>D6A811</accession>
<dbReference type="Proteomes" id="UP000003824">
    <property type="component" value="Unassembled WGS sequence"/>
</dbReference>
<dbReference type="eggNOG" id="COG2114">
    <property type="taxonomic scope" value="Bacteria"/>
</dbReference>
<sequence>MATDHFSLFQEALNHQDRPHRVILFADLAGSTEMKGKTGEVGWLPTIGKFLDITTRAVTEHGGTVVKYLGDGTLAVFDGERAAEAICAAITIQELLKEENSRGSVNDCLATVGIATGRVVEYQAPGGGLDYIGSVVDLAARLCGAGAPQAIWVDSVTVASANMSKVSSGMGRALEYSPDDYLSDEEKVDLKGFAKPIKYREVIWHKKAFGVKNTVLTEAIDRAQTQAHVQVQQNRLRARATVSAQAGPSARPVIETLDGTVTRWDPEQGRGFIATAGHGDHYVDRRFLVNEQNLTEGGAVRFVPLPPLKEGQRPVAGCTVQEGHEIRGTFQNVRTDKGYGFVEVRDTRGNQQNLFVFLGDAAAGHRFGDPATLEVRRNHKGISGQLVSVNGTDGGDDGGAGSDLA</sequence>
<comment type="similarity">
    <text evidence="1">Belongs to the adenylyl cyclase class-3 family.</text>
</comment>